<name>A0A6A6H9H9_VIRVR</name>
<protein>
    <submittedName>
        <fullName evidence="1">Uncharacterized protein</fullName>
    </submittedName>
</protein>
<organism evidence="1 2">
    <name type="scientific">Viridothelium virens</name>
    <name type="common">Speckled blister lichen</name>
    <name type="synonym">Trypethelium virens</name>
    <dbReference type="NCBI Taxonomy" id="1048519"/>
    <lineage>
        <taxon>Eukaryota</taxon>
        <taxon>Fungi</taxon>
        <taxon>Dikarya</taxon>
        <taxon>Ascomycota</taxon>
        <taxon>Pezizomycotina</taxon>
        <taxon>Dothideomycetes</taxon>
        <taxon>Dothideomycetes incertae sedis</taxon>
        <taxon>Trypetheliales</taxon>
        <taxon>Trypetheliaceae</taxon>
        <taxon>Viridothelium</taxon>
    </lineage>
</organism>
<accession>A0A6A6H9H9</accession>
<evidence type="ECO:0000313" key="1">
    <source>
        <dbReference type="EMBL" id="KAF2234163.1"/>
    </source>
</evidence>
<evidence type="ECO:0000313" key="2">
    <source>
        <dbReference type="Proteomes" id="UP000800092"/>
    </source>
</evidence>
<dbReference type="AlphaFoldDB" id="A0A6A6H9H9"/>
<reference evidence="1" key="1">
    <citation type="journal article" date="2020" name="Stud. Mycol.">
        <title>101 Dothideomycetes genomes: a test case for predicting lifestyles and emergence of pathogens.</title>
        <authorList>
            <person name="Haridas S."/>
            <person name="Albert R."/>
            <person name="Binder M."/>
            <person name="Bloem J."/>
            <person name="Labutti K."/>
            <person name="Salamov A."/>
            <person name="Andreopoulos B."/>
            <person name="Baker S."/>
            <person name="Barry K."/>
            <person name="Bills G."/>
            <person name="Bluhm B."/>
            <person name="Cannon C."/>
            <person name="Castanera R."/>
            <person name="Culley D."/>
            <person name="Daum C."/>
            <person name="Ezra D."/>
            <person name="Gonzalez J."/>
            <person name="Henrissat B."/>
            <person name="Kuo A."/>
            <person name="Liang C."/>
            <person name="Lipzen A."/>
            <person name="Lutzoni F."/>
            <person name="Magnuson J."/>
            <person name="Mondo S."/>
            <person name="Nolan M."/>
            <person name="Ohm R."/>
            <person name="Pangilinan J."/>
            <person name="Park H.-J."/>
            <person name="Ramirez L."/>
            <person name="Alfaro M."/>
            <person name="Sun H."/>
            <person name="Tritt A."/>
            <person name="Yoshinaga Y."/>
            <person name="Zwiers L.-H."/>
            <person name="Turgeon B."/>
            <person name="Goodwin S."/>
            <person name="Spatafora J."/>
            <person name="Crous P."/>
            <person name="Grigoriev I."/>
        </authorList>
    </citation>
    <scope>NUCLEOTIDE SEQUENCE</scope>
    <source>
        <strain evidence="1">Tuck. ex Michener</strain>
    </source>
</reference>
<dbReference type="Proteomes" id="UP000800092">
    <property type="component" value="Unassembled WGS sequence"/>
</dbReference>
<sequence>MKRLPGAPLAFVLNGFWFLELHKIALLIHLRSSHTDFARPVIADSLRPIHKMKLARKCVCRYICFYSFKLVVSKGKVLKLPGKGKVRDDYRGTYIGR</sequence>
<dbReference type="EMBL" id="ML991800">
    <property type="protein sequence ID" value="KAF2234163.1"/>
    <property type="molecule type" value="Genomic_DNA"/>
</dbReference>
<proteinExistence type="predicted"/>
<keyword evidence="2" id="KW-1185">Reference proteome</keyword>
<gene>
    <name evidence="1" type="ORF">EV356DRAFT_172750</name>
</gene>